<dbReference type="Proteomes" id="UP000041254">
    <property type="component" value="Unassembled WGS sequence"/>
</dbReference>
<dbReference type="EMBL" id="CDMY01000964">
    <property type="protein sequence ID" value="CEM37968.1"/>
    <property type="molecule type" value="Genomic_DNA"/>
</dbReference>
<dbReference type="InterPro" id="IPR029069">
    <property type="entry name" value="HotDog_dom_sf"/>
</dbReference>
<name>A0A0G4H2S5_VITBC</name>
<gene>
    <name evidence="10" type="ORF">Vbra_19455</name>
</gene>
<keyword evidence="4" id="KW-0444">Lipid biosynthesis</keyword>
<dbReference type="PhylomeDB" id="A0A0G4H2S5"/>
<dbReference type="GO" id="GO:0019171">
    <property type="term" value="F:(3R)-hydroxyacyl-[acyl-carrier-protein] dehydratase activity"/>
    <property type="evidence" value="ECO:0007669"/>
    <property type="project" value="UniProtKB-EC"/>
</dbReference>
<keyword evidence="3" id="KW-0963">Cytoplasm</keyword>
<dbReference type="EC" id="4.2.1.59" evidence="2"/>
<dbReference type="OMA" id="KLRGCAY"/>
<dbReference type="InParanoid" id="A0A0G4H2S5"/>
<dbReference type="FunFam" id="3.10.129.10:FF:000001">
    <property type="entry name" value="3-hydroxyacyl-[acyl-carrier-protein] dehydratase FabZ"/>
    <property type="match status" value="1"/>
</dbReference>
<dbReference type="Pfam" id="PF07977">
    <property type="entry name" value="FabA"/>
    <property type="match status" value="1"/>
</dbReference>
<dbReference type="PANTHER" id="PTHR30272:SF1">
    <property type="entry name" value="3-HYDROXYACYL-[ACYL-CARRIER-PROTEIN] DEHYDRATASE"/>
    <property type="match status" value="1"/>
</dbReference>
<evidence type="ECO:0000256" key="4">
    <source>
        <dbReference type="ARBA" id="ARBA00022516"/>
    </source>
</evidence>
<dbReference type="SUPFAM" id="SSF54637">
    <property type="entry name" value="Thioesterase/thiol ester dehydrase-isomerase"/>
    <property type="match status" value="1"/>
</dbReference>
<dbReference type="GO" id="GO:0016020">
    <property type="term" value="C:membrane"/>
    <property type="evidence" value="ECO:0007669"/>
    <property type="project" value="GOC"/>
</dbReference>
<evidence type="ECO:0000256" key="1">
    <source>
        <dbReference type="ARBA" id="ARBA00004496"/>
    </source>
</evidence>
<dbReference type="PANTHER" id="PTHR30272">
    <property type="entry name" value="3-HYDROXYACYL-[ACYL-CARRIER-PROTEIN] DEHYDRATASE"/>
    <property type="match status" value="1"/>
</dbReference>
<dbReference type="OrthoDB" id="4155at2759"/>
<evidence type="ECO:0000256" key="3">
    <source>
        <dbReference type="ARBA" id="ARBA00022490"/>
    </source>
</evidence>
<evidence type="ECO:0000256" key="2">
    <source>
        <dbReference type="ARBA" id="ARBA00013167"/>
    </source>
</evidence>
<dbReference type="InterPro" id="IPR013114">
    <property type="entry name" value="FabA_FabZ"/>
</dbReference>
<dbReference type="VEuPathDB" id="CryptoDB:Vbra_19455"/>
<evidence type="ECO:0000256" key="8">
    <source>
        <dbReference type="ARBA" id="ARBA00025049"/>
    </source>
</evidence>
<accession>A0A0G4H2S5</accession>
<proteinExistence type="predicted"/>
<comment type="function">
    <text evidence="8">Involved in unsaturated fatty acids biosynthesis. Catalyzes the dehydration of short chain beta-hydroxyacyl-ACPs and long chain saturated and unsaturated beta-hydroxyacyl-ACPs.</text>
</comment>
<evidence type="ECO:0000256" key="9">
    <source>
        <dbReference type="SAM" id="SignalP"/>
    </source>
</evidence>
<evidence type="ECO:0000256" key="7">
    <source>
        <dbReference type="ARBA" id="ARBA00023239"/>
    </source>
</evidence>
<keyword evidence="5" id="KW-0441">Lipid A biosynthesis</keyword>
<dbReference type="CDD" id="cd01288">
    <property type="entry name" value="FabZ"/>
    <property type="match status" value="1"/>
</dbReference>
<evidence type="ECO:0000256" key="5">
    <source>
        <dbReference type="ARBA" id="ARBA00022556"/>
    </source>
</evidence>
<dbReference type="STRING" id="1169540.A0A0G4H2S5"/>
<evidence type="ECO:0000256" key="6">
    <source>
        <dbReference type="ARBA" id="ARBA00023098"/>
    </source>
</evidence>
<dbReference type="AlphaFoldDB" id="A0A0G4H2S5"/>
<dbReference type="NCBIfam" id="TIGR01750">
    <property type="entry name" value="fabZ"/>
    <property type="match status" value="1"/>
</dbReference>
<comment type="subcellular location">
    <subcellularLocation>
        <location evidence="1">Cytoplasm</location>
    </subcellularLocation>
</comment>
<dbReference type="GO" id="GO:0006633">
    <property type="term" value="P:fatty acid biosynthetic process"/>
    <property type="evidence" value="ECO:0007669"/>
    <property type="project" value="InterPro"/>
</dbReference>
<protein>
    <recommendedName>
        <fullName evidence="2">3-hydroxyacyl-[acyl-carrier-protein] dehydratase</fullName>
        <ecNumber evidence="2">4.2.1.59</ecNumber>
    </recommendedName>
</protein>
<dbReference type="GO" id="GO:0005737">
    <property type="term" value="C:cytoplasm"/>
    <property type="evidence" value="ECO:0007669"/>
    <property type="project" value="UniProtKB-SubCell"/>
</dbReference>
<dbReference type="FunCoup" id="A0A0G4H2S5">
    <property type="interactions" value="74"/>
</dbReference>
<keyword evidence="9" id="KW-0732">Signal</keyword>
<dbReference type="InterPro" id="IPR010084">
    <property type="entry name" value="FabZ"/>
</dbReference>
<feature type="signal peptide" evidence="9">
    <location>
        <begin position="1"/>
        <end position="22"/>
    </location>
</feature>
<evidence type="ECO:0000313" key="11">
    <source>
        <dbReference type="Proteomes" id="UP000041254"/>
    </source>
</evidence>
<sequence>MQIPLIPFISVIFAAALHLSGAFLQPSTHASLFQRRQQLTSRTSRWSTATETADTAETAAAEAPWRSAASVSELTSDVPVVMDIEAIRKVLPHRYPFLLVDKVIEFEPGKRAVGVKTISANEPQFTGHFPERAIMPGVLQIEAMAQLGGLVCLQEPLSDGKGDFFFAGVDGVRWKRPVVPGDVLVMEMELLSWRAKFGIAKMTGAGYVDGQKAVEVKEFTFALAK</sequence>
<keyword evidence="11" id="KW-1185">Reference proteome</keyword>
<organism evidence="10 11">
    <name type="scientific">Vitrella brassicaformis (strain CCMP3155)</name>
    <dbReference type="NCBI Taxonomy" id="1169540"/>
    <lineage>
        <taxon>Eukaryota</taxon>
        <taxon>Sar</taxon>
        <taxon>Alveolata</taxon>
        <taxon>Colpodellida</taxon>
        <taxon>Vitrellaceae</taxon>
        <taxon>Vitrella</taxon>
    </lineage>
</organism>
<keyword evidence="7" id="KW-0456">Lyase</keyword>
<keyword evidence="6" id="KW-0443">Lipid metabolism</keyword>
<dbReference type="Gene3D" id="3.10.129.10">
    <property type="entry name" value="Hotdog Thioesterase"/>
    <property type="match status" value="1"/>
</dbReference>
<dbReference type="NCBIfam" id="NF000582">
    <property type="entry name" value="PRK00006.1"/>
    <property type="match status" value="1"/>
</dbReference>
<dbReference type="GO" id="GO:0009245">
    <property type="term" value="P:lipid A biosynthetic process"/>
    <property type="evidence" value="ECO:0007669"/>
    <property type="project" value="UniProtKB-KW"/>
</dbReference>
<feature type="chain" id="PRO_5005191509" description="3-hydroxyacyl-[acyl-carrier-protein] dehydratase" evidence="9">
    <location>
        <begin position="23"/>
        <end position="225"/>
    </location>
</feature>
<reference evidence="10 11" key="1">
    <citation type="submission" date="2014-11" db="EMBL/GenBank/DDBJ databases">
        <authorList>
            <person name="Zhu J."/>
            <person name="Qi W."/>
            <person name="Song R."/>
        </authorList>
    </citation>
    <scope>NUCLEOTIDE SEQUENCE [LARGE SCALE GENOMIC DNA]</scope>
</reference>
<evidence type="ECO:0000313" key="10">
    <source>
        <dbReference type="EMBL" id="CEM37968.1"/>
    </source>
</evidence>